<feature type="region of interest" description="Disordered" evidence="1">
    <location>
        <begin position="1771"/>
        <end position="1813"/>
    </location>
</feature>
<feature type="compositionally biased region" description="Polar residues" evidence="1">
    <location>
        <begin position="1288"/>
        <end position="1297"/>
    </location>
</feature>
<sequence>MSTVVDKYLKCVRSGGDATNLLLEIRSLLKTNNLSGISNANLEKLVFGNGGLVAFCKSSTEYCECSLEIILRLVKCETLTLESMNESKKESIVSAVLDTLKKSKMKDMWRDGLSFLTVEGIVEVFSCSRTQVDVLCDLLLQVHSSSPRNSIVCEHTSDFFSKLWESQTDLFVRQPALSGLHSVVQILAFGMALAKVDPELYVEKLNILPGKLKKVAKKLQNSGLIPKAHFFSIREVVDLSPTKILCMIGDLLCQKPGPVLVILDQLVYMFPGFIVDESALSKIIEILMRAIRISSLDNSDSNNTPKSSKTSEEPSVLALDIFVRLIGTLSTYGAKFTDLPRILLQLFDVLRAFPTTLAHSEARLYAWWHFICCLPADLLSEGFRKFLSPFLSNLLGRYLSISAPQGDPQMHPYRLSQGSVHEGNVKALELIQHVNSCFFSGSSITFRYLNVPRLSVTNQLLVQNSYPIFVCLLYWIRAIFKYRCISTPKKQKIPPHCLPSQSVDEIWCGCVNYLLKISKSVQELPSYKKVAPFQSPSISPRDSNSNSTLVNVWQHAMTATCELLQPHDVSFTDPEIISSCPYPLESLNIIHNFTKLLEEFKVSDKEKVDLVFSLCQKSAQLGHLWLNDSRSTKKLHATKDDFHRWATQTIGLINLDPRFNVLNKSASLSRLTAENSCLTLTRTLLTAILPEFMDFMTTETLSQSSLYDDSTQLSALKTPQVQFSPDTLRIWSVLVDRLIQFIVVEHQVSENRSTIIDLSTIESALLMPFWLAGATLPNTFTGDRTLDSVEYLSYKDDLAISKRQSDLLLAFHQECCLLTTVPTNTWINHLSVKISSLISSCGSKVFENVNIHLISRFLRCLAQTAEISEEGSNQKDAYCTFASMKTDKQPLGQLTGLVTALNSLLLHIPWLNPPAQNEGDNSPPRRLSSQEPITRWLTSPPLLSIRSRMCQLTEGKSPNESHTDSRHPNNNNNNNNQVSYGLLDALEAIIFILSNHARDRDSVLWIFSTLEPSLNRLVACCVKAEQAVIEAGTDLDEPLVITQHRQQAKLALEEVFVCAWKRLKVVPPGVSVIDPLSMLQSISPEKDSKALPSGTPLSALKITRSTALIDQYQAILKMSLNLCGCNMESNKNSRDSIPIHLSTNFITWFIGYWNYLVSQYCVKQTKNDTSKLTNIRNFMTNWEPELRKIVLRIFNPNMQHVGNLDSAQKTTGKRKSTPQKTPKSEPTRRRSRLLKRTGSQSPEEVSVNLNMKKEKDSSVHSVLSASSSGKKSLKLKKKVELEKPSKPETGSSESPSDVNDLEKIDVQVPSHSPSSKRSLRGRLSLVKDENSVQRIVTPTRRSLGITGSITQSAPSNFETRRGRSKKGVNLFPASPKPSPVSGIIADAFGIPPGSSLMEHHEWSPSMPSPGPLKSRPLVKRRLFSGPQETSIQEANMHSPVQMLTSRKRHFSESEQNSVISPKVQDSSDFVFIPPQTESAKKRRRCLTIHQKERFKEQKNEYIPPTYTELDISQQSWSSMCGGDSQSQSLPEPSSLQSTENKSCFQVSETPEFMDSESEEVKLTSTTIITKNDDQDIINNVEEVDVDPPPCNEAGMTPIEVVLSPLAKEPVPTEESDSKDDLEIIQDTEVTDTQCEVEKTLKNNISSEINKSNLSPVEIVLPEVVTVVDDSPKLNSHGNENESSLSAGEKEELSPSTAVAVNNDVSSPAPSKSISKDNDDGGGSSDNDKTVCTSSVSIPPVLTSRPIINNVSSPLIRGSSRAQKMLALGLMKAAEQTARQRSSSGDQNHNSNSSSSRGVLSADSSPVSTERRPMSNLLASPTCVSFSSSGTGSPNGGILRNLWSKKKSQRVSFAEEPVVYTIGSNNSFNHDSDDDNDADYARCSNLSRKKEVLYNLEEEDGSQFNDLSDDYNSALKVNSPQSSNETNQVMNGVTEKEDVNPSPLVVTSEKSPSSNSVSHVTFGDMPVDLDASQNSSQSVLSETVKSVEQLTPVPSLHNHSESSSHHRRKSASPQRREFPIRKNSIGPRSQKSALPKYRLLFMQPVKPASVSNKVESKEVNTEEQDNNNDNILAVDSEPILIADSQTDESNNAKTVDGDANSSNVIEQTQSYNDNDFDDEECILIEGSQGASQVENVADQSVCSSVSQIEQCSFSPIPVESSSEVNIENMKDESTLQTVDLTLEDTDTEYINDSEDVTTPIIINEDKIHSDDSHGIQENISIGSDINANTHDNNNNNDNNDSGDDDNKENQCELTENDVEKDILNKLSQIANSLPILRPEQRQSILLEALSTFKSIMP</sequence>
<feature type="region of interest" description="Disordered" evidence="1">
    <location>
        <begin position="1516"/>
        <end position="1543"/>
    </location>
</feature>
<feature type="region of interest" description="Disordered" evidence="1">
    <location>
        <begin position="2222"/>
        <end position="2248"/>
    </location>
</feature>
<feature type="compositionally biased region" description="Low complexity" evidence="1">
    <location>
        <begin position="2223"/>
        <end position="2238"/>
    </location>
</feature>
<dbReference type="PANTHER" id="PTHR42264:SF3">
    <property type="entry name" value="F-BOX DOMAIN-CONTAINING PROTEIN-RELATED"/>
    <property type="match status" value="1"/>
</dbReference>
<dbReference type="WBParaSite" id="TREG1_42030.1">
    <property type="protein sequence ID" value="TREG1_42030.1"/>
    <property type="gene ID" value="TREG1_42030"/>
</dbReference>
<feature type="compositionally biased region" description="Polar residues" evidence="1">
    <location>
        <begin position="1237"/>
        <end position="1249"/>
    </location>
</feature>
<feature type="compositionally biased region" description="Polar residues" evidence="1">
    <location>
        <begin position="1346"/>
        <end position="1357"/>
    </location>
</feature>
<feature type="compositionally biased region" description="Low complexity" evidence="1">
    <location>
        <begin position="1312"/>
        <end position="1322"/>
    </location>
</feature>
<evidence type="ECO:0000256" key="1">
    <source>
        <dbReference type="SAM" id="MobiDB-lite"/>
    </source>
</evidence>
<dbReference type="PANTHER" id="PTHR42264">
    <property type="entry name" value="EPHRIN_REC_LIKE DOMAIN-CONTAINING PROTEIN"/>
    <property type="match status" value="1"/>
</dbReference>
<feature type="region of interest" description="Disordered" evidence="1">
    <location>
        <begin position="1346"/>
        <end position="1376"/>
    </location>
</feature>
<evidence type="ECO:0000313" key="2">
    <source>
        <dbReference type="Proteomes" id="UP000050795"/>
    </source>
</evidence>
<dbReference type="Proteomes" id="UP000050795">
    <property type="component" value="Unassembled WGS sequence"/>
</dbReference>
<feature type="compositionally biased region" description="Polar residues" evidence="1">
    <location>
        <begin position="1693"/>
        <end position="1709"/>
    </location>
</feature>
<feature type="region of interest" description="Disordered" evidence="1">
    <location>
        <begin position="2048"/>
        <end position="2072"/>
    </location>
</feature>
<organism evidence="2 3">
    <name type="scientific">Trichobilharzia regenti</name>
    <name type="common">Nasal bird schistosome</name>
    <dbReference type="NCBI Taxonomy" id="157069"/>
    <lineage>
        <taxon>Eukaryota</taxon>
        <taxon>Metazoa</taxon>
        <taxon>Spiralia</taxon>
        <taxon>Lophotrochozoa</taxon>
        <taxon>Platyhelminthes</taxon>
        <taxon>Trematoda</taxon>
        <taxon>Digenea</taxon>
        <taxon>Strigeidida</taxon>
        <taxon>Schistosomatoidea</taxon>
        <taxon>Schistosomatidae</taxon>
        <taxon>Trichobilharzia</taxon>
    </lineage>
</organism>
<reference evidence="2" key="1">
    <citation type="submission" date="2022-06" db="EMBL/GenBank/DDBJ databases">
        <authorList>
            <person name="Berger JAMES D."/>
            <person name="Berger JAMES D."/>
        </authorList>
    </citation>
    <scope>NUCLEOTIDE SEQUENCE [LARGE SCALE GENOMIC DNA]</scope>
</reference>
<feature type="region of interest" description="Disordered" evidence="1">
    <location>
        <begin position="954"/>
        <end position="976"/>
    </location>
</feature>
<feature type="compositionally biased region" description="Low complexity" evidence="1">
    <location>
        <begin position="1524"/>
        <end position="1537"/>
    </location>
</feature>
<feature type="compositionally biased region" description="Polar residues" evidence="1">
    <location>
        <begin position="1970"/>
        <end position="1988"/>
    </location>
</feature>
<name>A0AA85JUL9_TRIRE</name>
<feature type="compositionally biased region" description="Low complexity" evidence="1">
    <location>
        <begin position="1259"/>
        <end position="1270"/>
    </location>
</feature>
<feature type="compositionally biased region" description="Polar residues" evidence="1">
    <location>
        <begin position="1947"/>
        <end position="1958"/>
    </location>
</feature>
<feature type="region of interest" description="Disordered" evidence="1">
    <location>
        <begin position="1201"/>
        <end position="1322"/>
    </location>
</feature>
<feature type="compositionally biased region" description="Polar residues" evidence="1">
    <location>
        <begin position="1914"/>
        <end position="1930"/>
    </location>
</feature>
<feature type="compositionally biased region" description="Polar residues" evidence="1">
    <location>
        <begin position="1201"/>
        <end position="1210"/>
    </location>
</feature>
<keyword evidence="2" id="KW-1185">Reference proteome</keyword>
<evidence type="ECO:0000313" key="3">
    <source>
        <dbReference type="WBParaSite" id="TREG1_42030.1"/>
    </source>
</evidence>
<protein>
    <submittedName>
        <fullName evidence="3">Uncharacterized protein</fullName>
    </submittedName>
</protein>
<feature type="compositionally biased region" description="Acidic residues" evidence="1">
    <location>
        <begin position="1611"/>
        <end position="1629"/>
    </location>
</feature>
<feature type="region of interest" description="Disordered" evidence="1">
    <location>
        <begin position="1609"/>
        <end position="1632"/>
    </location>
</feature>
<accession>A0AA85JUL9</accession>
<feature type="region of interest" description="Disordered" evidence="1">
    <location>
        <begin position="1900"/>
        <end position="2033"/>
    </location>
</feature>
<feature type="compositionally biased region" description="Basic and acidic residues" evidence="1">
    <location>
        <begin position="957"/>
        <end position="967"/>
    </location>
</feature>
<reference evidence="3" key="2">
    <citation type="submission" date="2023-11" db="UniProtKB">
        <authorList>
            <consortium name="WormBaseParasite"/>
        </authorList>
    </citation>
    <scope>IDENTIFICATION</scope>
</reference>
<feature type="region of interest" description="Disordered" evidence="1">
    <location>
        <begin position="1669"/>
        <end position="1735"/>
    </location>
</feature>
<feature type="compositionally biased region" description="Low complexity" evidence="1">
    <location>
        <begin position="1781"/>
        <end position="1795"/>
    </location>
</feature>
<proteinExistence type="predicted"/>
<feature type="compositionally biased region" description="Polar residues" evidence="1">
    <location>
        <begin position="1672"/>
        <end position="1685"/>
    </location>
</feature>